<name>A0A9D6V6E2_9BACT</name>
<dbReference type="InterPro" id="IPR036249">
    <property type="entry name" value="Thioredoxin-like_sf"/>
</dbReference>
<evidence type="ECO:0000313" key="2">
    <source>
        <dbReference type="EMBL" id="MBI5252713.1"/>
    </source>
</evidence>
<protein>
    <submittedName>
        <fullName evidence="2">Thioredoxin family protein</fullName>
    </submittedName>
</protein>
<dbReference type="Pfam" id="PF13192">
    <property type="entry name" value="Thioredoxin_3"/>
    <property type="match status" value="1"/>
</dbReference>
<sequence>MKVKILGTGCARCDNLLRNAEEAVGRIPEINGSVKVEKVIDPEEFFRLKVFVTPALVINDKVISSGKVLTVDEIQSELLKRLHGEDK</sequence>
<gene>
    <name evidence="2" type="ORF">HY912_24725</name>
</gene>
<dbReference type="PANTHER" id="PTHR36450">
    <property type="entry name" value="THIOREDOXIN"/>
    <property type="match status" value="1"/>
</dbReference>
<accession>A0A9D6V6E2</accession>
<evidence type="ECO:0000313" key="3">
    <source>
        <dbReference type="Proteomes" id="UP000807825"/>
    </source>
</evidence>
<comment type="caution">
    <text evidence="2">The sequence shown here is derived from an EMBL/GenBank/DDBJ whole genome shotgun (WGS) entry which is preliminary data.</text>
</comment>
<dbReference type="InterPro" id="IPR012336">
    <property type="entry name" value="Thioredoxin-like_fold"/>
</dbReference>
<dbReference type="SUPFAM" id="SSF52833">
    <property type="entry name" value="Thioredoxin-like"/>
    <property type="match status" value="1"/>
</dbReference>
<organism evidence="2 3">
    <name type="scientific">Desulfomonile tiedjei</name>
    <dbReference type="NCBI Taxonomy" id="2358"/>
    <lineage>
        <taxon>Bacteria</taxon>
        <taxon>Pseudomonadati</taxon>
        <taxon>Thermodesulfobacteriota</taxon>
        <taxon>Desulfomonilia</taxon>
        <taxon>Desulfomonilales</taxon>
        <taxon>Desulfomonilaceae</taxon>
        <taxon>Desulfomonile</taxon>
    </lineage>
</organism>
<dbReference type="Gene3D" id="3.40.30.10">
    <property type="entry name" value="Glutaredoxin"/>
    <property type="match status" value="1"/>
</dbReference>
<dbReference type="Proteomes" id="UP000807825">
    <property type="component" value="Unassembled WGS sequence"/>
</dbReference>
<reference evidence="2" key="1">
    <citation type="submission" date="2020-07" db="EMBL/GenBank/DDBJ databases">
        <title>Huge and variable diversity of episymbiotic CPR bacteria and DPANN archaea in groundwater ecosystems.</title>
        <authorList>
            <person name="He C.Y."/>
            <person name="Keren R."/>
            <person name="Whittaker M."/>
            <person name="Farag I.F."/>
            <person name="Doudna J."/>
            <person name="Cate J.H.D."/>
            <person name="Banfield J.F."/>
        </authorList>
    </citation>
    <scope>NUCLEOTIDE SEQUENCE</scope>
    <source>
        <strain evidence="2">NC_groundwater_1664_Pr3_B-0.1um_52_9</strain>
    </source>
</reference>
<evidence type="ECO:0000259" key="1">
    <source>
        <dbReference type="Pfam" id="PF13192"/>
    </source>
</evidence>
<dbReference type="AlphaFoldDB" id="A0A9D6V6E2"/>
<dbReference type="NCBIfam" id="TIGR00412">
    <property type="entry name" value="redox_disulf_2"/>
    <property type="match status" value="1"/>
</dbReference>
<dbReference type="PANTHER" id="PTHR36450:SF1">
    <property type="entry name" value="THIOREDOXIN"/>
    <property type="match status" value="1"/>
</dbReference>
<dbReference type="EMBL" id="JACRDE010000642">
    <property type="protein sequence ID" value="MBI5252713.1"/>
    <property type="molecule type" value="Genomic_DNA"/>
</dbReference>
<proteinExistence type="predicted"/>
<feature type="domain" description="Thioredoxin-like fold" evidence="1">
    <location>
        <begin position="1"/>
        <end position="76"/>
    </location>
</feature>
<dbReference type="InterPro" id="IPR005243">
    <property type="entry name" value="THIRX-like_proc"/>
</dbReference>